<proteinExistence type="predicted"/>
<dbReference type="RefSeq" id="XP_028876164.1">
    <property type="nucleotide sequence ID" value="XM_029020157.1"/>
</dbReference>
<gene>
    <name evidence="1" type="ORF">cubi_03144</name>
</gene>
<name>A0A1J4ML99_9CRYT</name>
<dbReference type="AlphaFoldDB" id="A0A1J4ML99"/>
<accession>A0A1J4ML99</accession>
<evidence type="ECO:0000313" key="2">
    <source>
        <dbReference type="Proteomes" id="UP000186176"/>
    </source>
</evidence>
<evidence type="ECO:0000313" key="1">
    <source>
        <dbReference type="EMBL" id="OII75034.1"/>
    </source>
</evidence>
<dbReference type="GeneID" id="39979936"/>
<comment type="caution">
    <text evidence="1">The sequence shown here is derived from an EMBL/GenBank/DDBJ whole genome shotgun (WGS) entry which is preliminary data.</text>
</comment>
<protein>
    <submittedName>
        <fullName evidence="1">Uncharacterized protein</fullName>
    </submittedName>
</protein>
<dbReference type="VEuPathDB" id="CryptoDB:cubi_03144"/>
<reference evidence="1 2" key="1">
    <citation type="submission" date="2016-10" db="EMBL/GenBank/DDBJ databases">
        <title>Reductive evolution of mitochondrial metabolism and differential evolution of invasion-related proteins in Cryptosporidium.</title>
        <authorList>
            <person name="Liu S."/>
            <person name="Roellig D.M."/>
            <person name="Guo Y."/>
            <person name="Li N."/>
            <person name="Frace M.A."/>
            <person name="Tang K."/>
            <person name="Zhang L."/>
            <person name="Feng Y."/>
            <person name="Xiao L."/>
        </authorList>
    </citation>
    <scope>NUCLEOTIDE SEQUENCE [LARGE SCALE GENOMIC DNA]</scope>
    <source>
        <strain evidence="1">39726</strain>
    </source>
</reference>
<dbReference type="Proteomes" id="UP000186176">
    <property type="component" value="Unassembled WGS sequence"/>
</dbReference>
<dbReference type="EMBL" id="LRBP01000006">
    <property type="protein sequence ID" value="OII75034.1"/>
    <property type="molecule type" value="Genomic_DNA"/>
</dbReference>
<sequence>MIVNEENIEKVVELKRKIESVLAKVGHRLELIEKFKNQKSVIENLTLGNIAHISLRYSSTTRAPPEYDDLTGKDLSRRPNYRFPCPSNAHIQLSQLYIAKQLPCIRPRIKIIETSPDSKMIEISSAQKNVNIIYQINDSKEQVYSEPIYVEGSGNYIIKAFSTKPGFYNSVVIEQRFTIEEHEPKYESEISSSGPPNLIHELNSSTCYEVNKQVPVNNEKQNHKHSAHSHSKYRGLHLIRNQTDSELDDSDSSEPE</sequence>
<keyword evidence="2" id="KW-1185">Reference proteome</keyword>
<organism evidence="1 2">
    <name type="scientific">Cryptosporidium ubiquitum</name>
    <dbReference type="NCBI Taxonomy" id="857276"/>
    <lineage>
        <taxon>Eukaryota</taxon>
        <taxon>Sar</taxon>
        <taxon>Alveolata</taxon>
        <taxon>Apicomplexa</taxon>
        <taxon>Conoidasida</taxon>
        <taxon>Coccidia</taxon>
        <taxon>Eucoccidiorida</taxon>
        <taxon>Eimeriorina</taxon>
        <taxon>Cryptosporidiidae</taxon>
        <taxon>Cryptosporidium</taxon>
    </lineage>
</organism>
<dbReference type="OrthoDB" id="338987at2759"/>